<sequence>PVFIESTLSPLPCFPSFSSLQALRSCNQIFYVCPYDIVNPLYSSSLLFPYSSLPSLPSSSLPSLSLFQPPFSVLSLQASIVNPLYSASLLYPSSLRPPSLSLF</sequence>
<dbReference type="Gramene" id="ERN10188">
    <property type="protein sequence ID" value="ERN10188"/>
    <property type="gene ID" value="AMTR_s00433p00014590"/>
</dbReference>
<evidence type="ECO:0000313" key="2">
    <source>
        <dbReference type="Proteomes" id="UP000017836"/>
    </source>
</evidence>
<accession>W1PQ67</accession>
<dbReference type="Proteomes" id="UP000017836">
    <property type="component" value="Unassembled WGS sequence"/>
</dbReference>
<organism evidence="1 2">
    <name type="scientific">Amborella trichopoda</name>
    <dbReference type="NCBI Taxonomy" id="13333"/>
    <lineage>
        <taxon>Eukaryota</taxon>
        <taxon>Viridiplantae</taxon>
        <taxon>Streptophyta</taxon>
        <taxon>Embryophyta</taxon>
        <taxon>Tracheophyta</taxon>
        <taxon>Spermatophyta</taxon>
        <taxon>Magnoliopsida</taxon>
        <taxon>Amborellales</taxon>
        <taxon>Amborellaceae</taxon>
        <taxon>Amborella</taxon>
    </lineage>
</organism>
<evidence type="ECO:0000313" key="1">
    <source>
        <dbReference type="EMBL" id="ERN10188.1"/>
    </source>
</evidence>
<reference evidence="2" key="1">
    <citation type="journal article" date="2013" name="Science">
        <title>The Amborella genome and the evolution of flowering plants.</title>
        <authorList>
            <consortium name="Amborella Genome Project"/>
        </authorList>
    </citation>
    <scope>NUCLEOTIDE SEQUENCE [LARGE SCALE GENOMIC DNA]</scope>
</reference>
<protein>
    <submittedName>
        <fullName evidence="1">Uncharacterized protein</fullName>
    </submittedName>
</protein>
<keyword evidence="2" id="KW-1185">Reference proteome</keyword>
<dbReference type="AlphaFoldDB" id="W1PQ67"/>
<feature type="non-terminal residue" evidence="1">
    <location>
        <position position="1"/>
    </location>
</feature>
<dbReference type="EMBL" id="KI392959">
    <property type="protein sequence ID" value="ERN10188.1"/>
    <property type="molecule type" value="Genomic_DNA"/>
</dbReference>
<proteinExistence type="predicted"/>
<dbReference type="HOGENOM" id="CLU_2270600_0_0_1"/>
<name>W1PQ67_AMBTC</name>
<gene>
    <name evidence="1" type="ORF">AMTR_s00433p00014590</name>
</gene>